<dbReference type="AlphaFoldDB" id="Q8CD06"/>
<accession>Q8CD06</accession>
<feature type="non-terminal residue" evidence="2">
    <location>
        <position position="1"/>
    </location>
</feature>
<feature type="region of interest" description="Disordered" evidence="1">
    <location>
        <begin position="1"/>
        <end position="20"/>
    </location>
</feature>
<feature type="compositionally biased region" description="Low complexity" evidence="1">
    <location>
        <begin position="64"/>
        <end position="78"/>
    </location>
</feature>
<sequence length="119" mass="12988">VTGPRSGELRSLLGVRPKPSPTPVLRLGELGRLRPQPESWSVRSRLSVLIQKSPALRGRRRKSPGGPRALAPRRAACRQGSARSFSLGTREWPRAGRKDVQTWAAGSEVRVGPMLGCVF</sequence>
<reference evidence="2" key="7">
    <citation type="journal article" date="2005" name="Science">
        <title>The Transcriptional Landscape of the Mammalian Genome.</title>
        <authorList>
            <consortium name="The FANTOM Consortium"/>
            <consortium name="Riken Genome Exploration Research Group and Genome Science Group (Genome Network Project Core Group)"/>
        </authorList>
    </citation>
    <scope>NUCLEOTIDE SEQUENCE</scope>
    <source>
        <strain evidence="2">C57BL/6J</strain>
        <tissue evidence="2">Testis</tissue>
    </source>
</reference>
<reference evidence="2" key="4">
    <citation type="journal article" date="2001" name="Nature">
        <title>Functional annotation of a full-length mouse cDNA collection.</title>
        <authorList>
            <consortium name="The RIKEN Genome Exploration Research Group Phase II Team and the FANTOM Consortium"/>
        </authorList>
    </citation>
    <scope>NUCLEOTIDE SEQUENCE</scope>
    <source>
        <strain evidence="2">C57BL/6J</strain>
        <tissue evidence="2">Testis</tissue>
    </source>
</reference>
<feature type="region of interest" description="Disordered" evidence="1">
    <location>
        <begin position="53"/>
        <end position="90"/>
    </location>
</feature>
<reference evidence="2" key="5">
    <citation type="submission" date="2001-07" db="EMBL/GenBank/DDBJ databases">
        <authorList>
            <person name="Adachi J."/>
            <person name="Aizawa K."/>
            <person name="Akimura T."/>
            <person name="Arakawa T."/>
            <person name="Bono H."/>
            <person name="Carninci P."/>
            <person name="Fukuda S."/>
            <person name="Furuno M."/>
            <person name="Hanagaki T."/>
            <person name="Hara A."/>
            <person name="Hashizume W."/>
            <person name="Hayashida K."/>
            <person name="Hayatsu N."/>
            <person name="Hiramoto K."/>
            <person name="Hiraoka T."/>
            <person name="Hirozane T."/>
            <person name="Hori F."/>
            <person name="Imotani K."/>
            <person name="Ishii Y."/>
            <person name="Itoh M."/>
            <person name="Kagawa I."/>
            <person name="Kasukawa T."/>
            <person name="Katoh H."/>
            <person name="Kawai J."/>
            <person name="Kojima Y."/>
            <person name="Kondo S."/>
            <person name="Konno H."/>
            <person name="Kouda M."/>
            <person name="Koya S."/>
            <person name="Kurihara C."/>
            <person name="Matsuyama T."/>
            <person name="Miyazaki A."/>
            <person name="Murata M."/>
            <person name="Nakamura M."/>
            <person name="Nishi K."/>
            <person name="Nomura K."/>
            <person name="Numazaki R."/>
            <person name="Ohno M."/>
            <person name="Ohsato N."/>
            <person name="Okazaki Y."/>
            <person name="Saito R."/>
            <person name="Saitoh H."/>
            <person name="Sakai C."/>
            <person name="Sakai K."/>
            <person name="Sakazume N."/>
            <person name="Sano H."/>
            <person name="Sasaki D."/>
            <person name="Shibata K."/>
            <person name="Shinagawa A."/>
            <person name="Shiraki T."/>
            <person name="Sogabe Y."/>
            <person name="Tagami M."/>
            <person name="Tagawa A."/>
            <person name="Takahashi F."/>
            <person name="Takaku-Akahira S."/>
            <person name="Takeda Y."/>
            <person name="Tanaka T."/>
            <person name="Tomaru A."/>
            <person name="Toya T."/>
            <person name="Yasunishi A."/>
            <person name="Muramatsu M."/>
            <person name="Hayashizaki Y."/>
        </authorList>
    </citation>
    <scope>NUCLEOTIDE SEQUENCE</scope>
    <source>
        <strain evidence="2">C57BL/6J</strain>
        <tissue evidence="2">Testis</tissue>
    </source>
</reference>
<dbReference type="EMBL" id="AK031731">
    <property type="protein sequence ID" value="BAC27529.1"/>
    <property type="molecule type" value="mRNA"/>
</dbReference>
<evidence type="ECO:0000313" key="2">
    <source>
        <dbReference type="EMBL" id="BAC27529.1"/>
    </source>
</evidence>
<organism evidence="2">
    <name type="scientific">Mus musculus</name>
    <name type="common">Mouse</name>
    <dbReference type="NCBI Taxonomy" id="10090"/>
    <lineage>
        <taxon>Eukaryota</taxon>
        <taxon>Metazoa</taxon>
        <taxon>Chordata</taxon>
        <taxon>Craniata</taxon>
        <taxon>Vertebrata</taxon>
        <taxon>Euteleostomi</taxon>
        <taxon>Mammalia</taxon>
        <taxon>Eutheria</taxon>
        <taxon>Euarchontoglires</taxon>
        <taxon>Glires</taxon>
        <taxon>Rodentia</taxon>
        <taxon>Myomorpha</taxon>
        <taxon>Muroidea</taxon>
        <taxon>Muridae</taxon>
        <taxon>Murinae</taxon>
        <taxon>Mus</taxon>
        <taxon>Mus</taxon>
    </lineage>
</organism>
<evidence type="ECO:0000256" key="1">
    <source>
        <dbReference type="SAM" id="MobiDB-lite"/>
    </source>
</evidence>
<reference evidence="2" key="8">
    <citation type="journal article" date="2005" name="Science">
        <title>Antisense Transcription in the Mammalian Transcriptome.</title>
        <authorList>
            <consortium name="RIKEN Genome Exploration Research Group and Genome Science Group (Genome Network Project Core Group) and the FANTOM Consortium"/>
        </authorList>
    </citation>
    <scope>NUCLEOTIDE SEQUENCE</scope>
    <source>
        <strain evidence="2">C57BL/6J</strain>
        <tissue evidence="2">Testis</tissue>
    </source>
</reference>
<reference evidence="2" key="2">
    <citation type="journal article" date="2000" name="Genome Res.">
        <title>Normalization and subtraction of cap-trapper-selected cDNAs to prepare full-length cDNA libraries for rapid discovery of new genes.</title>
        <authorList>
            <person name="Carninci P."/>
            <person name="Shibata Y."/>
            <person name="Hayatsu N."/>
            <person name="Sugahara Y."/>
            <person name="Shibata K."/>
            <person name="Itoh M."/>
            <person name="Konno H."/>
            <person name="Okazaki Y."/>
            <person name="Muramatsu M."/>
            <person name="Hayashizaki Y."/>
        </authorList>
    </citation>
    <scope>NUCLEOTIDE SEQUENCE</scope>
    <source>
        <strain evidence="2">C57BL/6J</strain>
        <tissue evidence="2">Testis</tissue>
    </source>
</reference>
<proteinExistence type="evidence at transcript level"/>
<reference evidence="2" key="1">
    <citation type="journal article" date="1999" name="Methods Enzymol.">
        <title>High-efficiency full-length cDNA cloning.</title>
        <authorList>
            <person name="Carninci P."/>
            <person name="Hayashizaki Y."/>
        </authorList>
    </citation>
    <scope>NUCLEOTIDE SEQUENCE</scope>
    <source>
        <strain evidence="2">C57BL/6J</strain>
        <tissue evidence="2">Testis</tissue>
    </source>
</reference>
<reference evidence="2" key="3">
    <citation type="journal article" date="2000" name="Genome Res.">
        <title>RIKEN integrated sequence analysis (RISA) system--384-format sequencing pipeline with 384 multicapillary sequencer.</title>
        <authorList>
            <person name="Shibata K."/>
            <person name="Itoh M."/>
            <person name="Aizawa K."/>
            <person name="Nagaoka S."/>
            <person name="Sasaki N."/>
            <person name="Carninci P."/>
            <person name="Konno H."/>
            <person name="Akiyama J."/>
            <person name="Nishi K."/>
            <person name="Kitsunai T."/>
            <person name="Tashiro H."/>
            <person name="Itoh M."/>
            <person name="Sumi N."/>
            <person name="Ishii Y."/>
            <person name="Nakamura S."/>
            <person name="Hazama M."/>
            <person name="Nishine T."/>
            <person name="Harada A."/>
            <person name="Yamamoto R."/>
            <person name="Matsumoto H."/>
            <person name="Sakaguchi S."/>
            <person name="Ikegami T."/>
            <person name="Kashiwagi K."/>
            <person name="Fujiwake S."/>
            <person name="Inoue K."/>
            <person name="Togawa Y."/>
            <person name="Izawa M."/>
            <person name="Ohara E."/>
            <person name="Watahiki M."/>
            <person name="Yoneda Y."/>
            <person name="Ishikawa T."/>
            <person name="Ozawa K."/>
            <person name="Tanaka T."/>
            <person name="Matsuura S."/>
            <person name="Kawai J."/>
            <person name="Okazaki Y."/>
            <person name="Muramatsu M."/>
            <person name="Inoue Y."/>
            <person name="Kira A."/>
            <person name="Hayashizaki Y."/>
        </authorList>
    </citation>
    <scope>NUCLEOTIDE SEQUENCE</scope>
    <source>
        <strain evidence="2">C57BL/6J</strain>
        <tissue evidence="2">Testis</tissue>
    </source>
</reference>
<reference evidence="2" key="6">
    <citation type="journal article" date="2002" name="Nature">
        <title>Analysis of the mouse transcriptome based on functional annotation of 60,770 full-length cDNAs.</title>
        <authorList>
            <consortium name="The FANTOM Consortium and the RIKEN Genome Exploration Research Group Phase I and II Team"/>
        </authorList>
    </citation>
    <scope>NUCLEOTIDE SEQUENCE</scope>
    <source>
        <strain evidence="2">C57BL/6J</strain>
        <tissue evidence="2">Testis</tissue>
    </source>
</reference>
<protein>
    <submittedName>
        <fullName evidence="2">Uncharacterized protein</fullName>
    </submittedName>
</protein>
<name>Q8CD06_MOUSE</name>